<dbReference type="PANTHER" id="PTHR43861:SF3">
    <property type="entry name" value="PUTATIVE (AFU_ORTHOLOGUE AFUA_2G14390)-RELATED"/>
    <property type="match status" value="1"/>
</dbReference>
<dbReference type="InterPro" id="IPR041698">
    <property type="entry name" value="Methyltransf_25"/>
</dbReference>
<dbReference type="Proteomes" id="UP000571950">
    <property type="component" value="Unassembled WGS sequence"/>
</dbReference>
<gene>
    <name evidence="3" type="ORF">GGR43_000345</name>
</gene>
<dbReference type="PANTHER" id="PTHR43861">
    <property type="entry name" value="TRANS-ACONITATE 2-METHYLTRANSFERASE-RELATED"/>
    <property type="match status" value="1"/>
</dbReference>
<evidence type="ECO:0000259" key="2">
    <source>
        <dbReference type="Pfam" id="PF13649"/>
    </source>
</evidence>
<dbReference type="InterPro" id="IPR029063">
    <property type="entry name" value="SAM-dependent_MTases_sf"/>
</dbReference>
<dbReference type="SUPFAM" id="SSF53335">
    <property type="entry name" value="S-adenosyl-L-methionine-dependent methyltransferases"/>
    <property type="match status" value="1"/>
</dbReference>
<dbReference type="Pfam" id="PF13649">
    <property type="entry name" value="Methyltransf_25"/>
    <property type="match status" value="1"/>
</dbReference>
<dbReference type="GO" id="GO:0008168">
    <property type="term" value="F:methyltransferase activity"/>
    <property type="evidence" value="ECO:0007669"/>
    <property type="project" value="UniProtKB-KW"/>
</dbReference>
<evidence type="ECO:0000313" key="4">
    <source>
        <dbReference type="Proteomes" id="UP000571950"/>
    </source>
</evidence>
<keyword evidence="4" id="KW-1185">Reference proteome</keyword>
<feature type="domain" description="Methyltransferase" evidence="2">
    <location>
        <begin position="86"/>
        <end position="182"/>
    </location>
</feature>
<proteinExistence type="predicted"/>
<evidence type="ECO:0000313" key="3">
    <source>
        <dbReference type="EMBL" id="MBB3924651.1"/>
    </source>
</evidence>
<dbReference type="RefSeq" id="WP_188070206.1">
    <property type="nucleotide sequence ID" value="NZ_BSPS01000055.1"/>
</dbReference>
<dbReference type="GO" id="GO:0032259">
    <property type="term" value="P:methylation"/>
    <property type="evidence" value="ECO:0007669"/>
    <property type="project" value="UniProtKB-KW"/>
</dbReference>
<name>A0A7W6BGL6_9SPHN</name>
<comment type="caution">
    <text evidence="3">The sequence shown here is derived from an EMBL/GenBank/DDBJ whole genome shotgun (WGS) entry which is preliminary data.</text>
</comment>
<dbReference type="Gene3D" id="3.40.50.150">
    <property type="entry name" value="Vaccinia Virus protein VP39"/>
    <property type="match status" value="1"/>
</dbReference>
<sequence>MPSGSRAGAALALAGAPLLVLLAACDMLGGGEEKGGRRDSAADFPKADRPVAPVVSTRYASEEVRDRLNEANDIMDRAGIRPGMTVADIGAGEGYYTVRLAARVGADGRVLAQDIMPEVIEALGRRINREHWDNVSVKLGTPDNPGLPAASFDRILMVHMYHEIEEPYAFLWNMRPALKADGEVIVVDSMRSTDQHGTPPKLLICEFAAVGYQLIDLVPRPSAGGYLARFRVNGARPAPADIRPCAVARD</sequence>
<evidence type="ECO:0000256" key="1">
    <source>
        <dbReference type="ARBA" id="ARBA00022679"/>
    </source>
</evidence>
<keyword evidence="1 3" id="KW-0808">Transferase</keyword>
<dbReference type="EMBL" id="JACIDT010000001">
    <property type="protein sequence ID" value="MBB3924651.1"/>
    <property type="molecule type" value="Genomic_DNA"/>
</dbReference>
<dbReference type="CDD" id="cd02440">
    <property type="entry name" value="AdoMet_MTases"/>
    <property type="match status" value="1"/>
</dbReference>
<organism evidence="3 4">
    <name type="scientific">Sphingobium jiangsuense</name>
    <dbReference type="NCBI Taxonomy" id="870476"/>
    <lineage>
        <taxon>Bacteria</taxon>
        <taxon>Pseudomonadati</taxon>
        <taxon>Pseudomonadota</taxon>
        <taxon>Alphaproteobacteria</taxon>
        <taxon>Sphingomonadales</taxon>
        <taxon>Sphingomonadaceae</taxon>
        <taxon>Sphingobium</taxon>
    </lineage>
</organism>
<reference evidence="3 4" key="1">
    <citation type="submission" date="2020-08" db="EMBL/GenBank/DDBJ databases">
        <title>Genomic Encyclopedia of Type Strains, Phase IV (KMG-IV): sequencing the most valuable type-strain genomes for metagenomic binning, comparative biology and taxonomic classification.</title>
        <authorList>
            <person name="Goeker M."/>
        </authorList>
    </citation>
    <scope>NUCLEOTIDE SEQUENCE [LARGE SCALE GENOMIC DNA]</scope>
    <source>
        <strain evidence="3 4">DSM 26189</strain>
    </source>
</reference>
<dbReference type="PROSITE" id="PS51257">
    <property type="entry name" value="PROKAR_LIPOPROTEIN"/>
    <property type="match status" value="1"/>
</dbReference>
<keyword evidence="3" id="KW-0489">Methyltransferase</keyword>
<accession>A0A7W6BGL6</accession>
<protein>
    <submittedName>
        <fullName evidence="3">SAM-dependent methyltransferase</fullName>
    </submittedName>
</protein>
<dbReference type="AlphaFoldDB" id="A0A7W6BGL6"/>